<dbReference type="FunCoup" id="S8EN78">
    <property type="interactions" value="239"/>
</dbReference>
<dbReference type="Gene3D" id="3.80.10.10">
    <property type="entry name" value="Ribonuclease Inhibitor"/>
    <property type="match status" value="2"/>
</dbReference>
<evidence type="ECO:0000256" key="1">
    <source>
        <dbReference type="ARBA" id="ARBA00004123"/>
    </source>
</evidence>
<comment type="subcellular location">
    <subcellularLocation>
        <location evidence="1">Nucleus</location>
    </subcellularLocation>
</comment>
<dbReference type="InterPro" id="IPR003591">
    <property type="entry name" value="Leu-rich_rpt_typical-subtyp"/>
</dbReference>
<dbReference type="GO" id="GO:0005634">
    <property type="term" value="C:nucleus"/>
    <property type="evidence" value="ECO:0007669"/>
    <property type="project" value="UniProtKB-SubCell"/>
</dbReference>
<dbReference type="PANTHER" id="PTHR18849">
    <property type="entry name" value="LEUCINE RICH REPEAT PROTEIN"/>
    <property type="match status" value="1"/>
</dbReference>
<dbReference type="SMART" id="SM00446">
    <property type="entry name" value="LRRcap"/>
    <property type="match status" value="1"/>
</dbReference>
<gene>
    <name evidence="8" type="ORF">FOMPIDRAFT_1155463</name>
</gene>
<evidence type="ECO:0000256" key="6">
    <source>
        <dbReference type="SAM" id="MobiDB-lite"/>
    </source>
</evidence>
<proteinExistence type="inferred from homology"/>
<dbReference type="InterPro" id="IPR001611">
    <property type="entry name" value="Leu-rich_rpt"/>
</dbReference>
<protein>
    <recommendedName>
        <fullName evidence="7">U2A'/phosphoprotein 32 family A C-terminal domain-containing protein</fullName>
    </recommendedName>
</protein>
<dbReference type="Proteomes" id="UP000015241">
    <property type="component" value="Unassembled WGS sequence"/>
</dbReference>
<dbReference type="PANTHER" id="PTHR18849:SF0">
    <property type="entry name" value="CILIA- AND FLAGELLA-ASSOCIATED PROTEIN 410-RELATED"/>
    <property type="match status" value="1"/>
</dbReference>
<dbReference type="SMART" id="SM00369">
    <property type="entry name" value="LRR_TYP"/>
    <property type="match status" value="6"/>
</dbReference>
<dbReference type="SMART" id="SM00365">
    <property type="entry name" value="LRR_SD22"/>
    <property type="match status" value="9"/>
</dbReference>
<dbReference type="OrthoDB" id="266138at2759"/>
<feature type="compositionally biased region" description="Acidic residues" evidence="6">
    <location>
        <begin position="53"/>
        <end position="65"/>
    </location>
</feature>
<evidence type="ECO:0000259" key="7">
    <source>
        <dbReference type="SMART" id="SM00446"/>
    </source>
</evidence>
<dbReference type="STRING" id="743788.S8EN78"/>
<keyword evidence="2" id="KW-0433">Leucine-rich repeat</keyword>
<feature type="domain" description="U2A'/phosphoprotein 32 family A C-terminal" evidence="7">
    <location>
        <begin position="345"/>
        <end position="363"/>
    </location>
</feature>
<organism evidence="8 9">
    <name type="scientific">Fomitopsis schrenkii</name>
    <name type="common">Brown rot fungus</name>
    <dbReference type="NCBI Taxonomy" id="2126942"/>
    <lineage>
        <taxon>Eukaryota</taxon>
        <taxon>Fungi</taxon>
        <taxon>Dikarya</taxon>
        <taxon>Basidiomycota</taxon>
        <taxon>Agaricomycotina</taxon>
        <taxon>Agaricomycetes</taxon>
        <taxon>Polyporales</taxon>
        <taxon>Fomitopsis</taxon>
    </lineage>
</organism>
<evidence type="ECO:0000313" key="9">
    <source>
        <dbReference type="Proteomes" id="UP000015241"/>
    </source>
</evidence>
<feature type="compositionally biased region" description="Basic and acidic residues" evidence="6">
    <location>
        <begin position="1"/>
        <end position="17"/>
    </location>
</feature>
<dbReference type="PROSITE" id="PS51450">
    <property type="entry name" value="LRR"/>
    <property type="match status" value="6"/>
</dbReference>
<feature type="region of interest" description="Disordered" evidence="6">
    <location>
        <begin position="1"/>
        <end position="65"/>
    </location>
</feature>
<accession>S8EN78</accession>
<evidence type="ECO:0000256" key="3">
    <source>
        <dbReference type="ARBA" id="ARBA00022737"/>
    </source>
</evidence>
<reference evidence="8 9" key="1">
    <citation type="journal article" date="2012" name="Science">
        <title>The Paleozoic origin of enzymatic lignin decomposition reconstructed from 31 fungal genomes.</title>
        <authorList>
            <person name="Floudas D."/>
            <person name="Binder M."/>
            <person name="Riley R."/>
            <person name="Barry K."/>
            <person name="Blanchette R.A."/>
            <person name="Henrissat B."/>
            <person name="Martinez A.T."/>
            <person name="Otillar R."/>
            <person name="Spatafora J.W."/>
            <person name="Yadav J.S."/>
            <person name="Aerts A."/>
            <person name="Benoit I."/>
            <person name="Boyd A."/>
            <person name="Carlson A."/>
            <person name="Copeland A."/>
            <person name="Coutinho P.M."/>
            <person name="de Vries R.P."/>
            <person name="Ferreira P."/>
            <person name="Findley K."/>
            <person name="Foster B."/>
            <person name="Gaskell J."/>
            <person name="Glotzer D."/>
            <person name="Gorecki P."/>
            <person name="Heitman J."/>
            <person name="Hesse C."/>
            <person name="Hori C."/>
            <person name="Igarashi K."/>
            <person name="Jurgens J.A."/>
            <person name="Kallen N."/>
            <person name="Kersten P."/>
            <person name="Kohler A."/>
            <person name="Kuees U."/>
            <person name="Kumar T.K.A."/>
            <person name="Kuo A."/>
            <person name="LaButti K."/>
            <person name="Larrondo L.F."/>
            <person name="Lindquist E."/>
            <person name="Ling A."/>
            <person name="Lombard V."/>
            <person name="Lucas S."/>
            <person name="Lundell T."/>
            <person name="Martin R."/>
            <person name="McLaughlin D.J."/>
            <person name="Morgenstern I."/>
            <person name="Morin E."/>
            <person name="Murat C."/>
            <person name="Nagy L.G."/>
            <person name="Nolan M."/>
            <person name="Ohm R.A."/>
            <person name="Patyshakuliyeva A."/>
            <person name="Rokas A."/>
            <person name="Ruiz-Duenas F.J."/>
            <person name="Sabat G."/>
            <person name="Salamov A."/>
            <person name="Samejima M."/>
            <person name="Schmutz J."/>
            <person name="Slot J.C."/>
            <person name="St John F."/>
            <person name="Stenlid J."/>
            <person name="Sun H."/>
            <person name="Sun S."/>
            <person name="Syed K."/>
            <person name="Tsang A."/>
            <person name="Wiebenga A."/>
            <person name="Young D."/>
            <person name="Pisabarro A."/>
            <person name="Eastwood D.C."/>
            <person name="Martin F."/>
            <person name="Cullen D."/>
            <person name="Grigoriev I.V."/>
            <person name="Hibbett D.S."/>
        </authorList>
    </citation>
    <scope>NUCLEOTIDE SEQUENCE</scope>
    <source>
        <strain evidence="9">FP-58527</strain>
    </source>
</reference>
<evidence type="ECO:0000313" key="8">
    <source>
        <dbReference type="EMBL" id="EPT05628.1"/>
    </source>
</evidence>
<sequence length="370" mass="42002">MAEQEKKALQEEEERAKANVTGSEAARAPPLEKSARIGSVTVANHDDGHTSGEEEQEEEQADVDDSEILEDLPDDAEEIELIHSRLNSISRLGLQRFGPHLRKLCLRQNYISQLDPEVVQTLVELEDLDLYDNKLKSIDDSFSALKKLSVLDLSFNLLRHVPEPIQYLPSLEKVFFVQNKISQISGLDRIGQTLRSLELGGNRIRDIENLDNLVALEELWLGKNKIAKLEGLDGLKRLKILSIQSNRITKLEGLEELESLEEFYISHNGITRLEGLEKNTKLRTLDIGNNFVEKLENVSHLSSLEELWMNDNKVDTLDALEPQLKHISTLETIYLEGNPVQKKEGTAYRRKVILALPQVKQIDATYVKQL</sequence>
<evidence type="ECO:0000256" key="2">
    <source>
        <dbReference type="ARBA" id="ARBA00022614"/>
    </source>
</evidence>
<evidence type="ECO:0000256" key="4">
    <source>
        <dbReference type="ARBA" id="ARBA00023242"/>
    </source>
</evidence>
<dbReference type="InParanoid" id="S8EN78"/>
<dbReference type="eggNOG" id="KOG0531">
    <property type="taxonomic scope" value="Eukaryota"/>
</dbReference>
<keyword evidence="4" id="KW-0539">Nucleus</keyword>
<evidence type="ECO:0000256" key="5">
    <source>
        <dbReference type="ARBA" id="ARBA00023460"/>
    </source>
</evidence>
<name>S8EN78_FOMSC</name>
<dbReference type="InterPro" id="IPR032675">
    <property type="entry name" value="LRR_dom_sf"/>
</dbReference>
<dbReference type="InterPro" id="IPR025875">
    <property type="entry name" value="Leu-rich_rpt_4"/>
</dbReference>
<dbReference type="FunFam" id="3.80.10.10:FF:000055">
    <property type="entry name" value="Protein phosphatase 1 regulatory subunit 7"/>
    <property type="match status" value="1"/>
</dbReference>
<dbReference type="EMBL" id="KE504123">
    <property type="protein sequence ID" value="EPT05628.1"/>
    <property type="molecule type" value="Genomic_DNA"/>
</dbReference>
<dbReference type="Pfam" id="PF12799">
    <property type="entry name" value="LRR_4"/>
    <property type="match status" value="2"/>
</dbReference>
<comment type="similarity">
    <text evidence="5">Belongs to the SDS22 family.</text>
</comment>
<keyword evidence="9" id="KW-1185">Reference proteome</keyword>
<dbReference type="AlphaFoldDB" id="S8EN78"/>
<dbReference type="Pfam" id="PF13855">
    <property type="entry name" value="LRR_8"/>
    <property type="match status" value="1"/>
</dbReference>
<keyword evidence="3" id="KW-0677">Repeat</keyword>
<dbReference type="SUPFAM" id="SSF52058">
    <property type="entry name" value="L domain-like"/>
    <property type="match status" value="1"/>
</dbReference>
<dbReference type="InterPro" id="IPR003603">
    <property type="entry name" value="U2A'_phosphoprotein32A_C"/>
</dbReference>
<dbReference type="HOGENOM" id="CLU_044236_0_0_1"/>